<comment type="caution">
    <text evidence="7">The sequence shown here is derived from an EMBL/GenBank/DDBJ whole genome shotgun (WGS) entry which is preliminary data.</text>
</comment>
<accession>A0A1R2CU68</accession>
<keyword evidence="8" id="KW-1185">Reference proteome</keyword>
<dbReference type="OrthoDB" id="287615at2759"/>
<dbReference type="EMBL" id="MPUH01000059">
    <property type="protein sequence ID" value="OMJ92569.1"/>
    <property type="molecule type" value="Genomic_DNA"/>
</dbReference>
<dbReference type="GO" id="GO:0061630">
    <property type="term" value="F:ubiquitin protein ligase activity"/>
    <property type="evidence" value="ECO:0007669"/>
    <property type="project" value="TreeGrafter"/>
</dbReference>
<dbReference type="InterPro" id="IPR017907">
    <property type="entry name" value="Znf_RING_CS"/>
</dbReference>
<dbReference type="InterPro" id="IPR001841">
    <property type="entry name" value="Znf_RING"/>
</dbReference>
<evidence type="ECO:0000256" key="4">
    <source>
        <dbReference type="PROSITE-ProRule" id="PRU00175"/>
    </source>
</evidence>
<evidence type="ECO:0000313" key="8">
    <source>
        <dbReference type="Proteomes" id="UP000187209"/>
    </source>
</evidence>
<dbReference type="PANTHER" id="PTHR23327:SF42">
    <property type="entry name" value="LON PEPTIDASE N-TERMINAL DOMAIN AND RING FINGER PROTEIN C14F5.10C"/>
    <property type="match status" value="1"/>
</dbReference>
<evidence type="ECO:0000256" key="5">
    <source>
        <dbReference type="SAM" id="Phobius"/>
    </source>
</evidence>
<dbReference type="PROSITE" id="PS00518">
    <property type="entry name" value="ZF_RING_1"/>
    <property type="match status" value="1"/>
</dbReference>
<protein>
    <recommendedName>
        <fullName evidence="6">RING-type domain-containing protein</fullName>
    </recommendedName>
</protein>
<dbReference type="Gene3D" id="3.30.40.10">
    <property type="entry name" value="Zinc/RING finger domain, C3HC4 (zinc finger)"/>
    <property type="match status" value="1"/>
</dbReference>
<keyword evidence="3" id="KW-0862">Zinc</keyword>
<dbReference type="PANTHER" id="PTHR23327">
    <property type="entry name" value="RING FINGER PROTEIN 127"/>
    <property type="match status" value="1"/>
</dbReference>
<dbReference type="PROSITE" id="PS50089">
    <property type="entry name" value="ZF_RING_2"/>
    <property type="match status" value="1"/>
</dbReference>
<dbReference type="GO" id="GO:0008270">
    <property type="term" value="F:zinc ion binding"/>
    <property type="evidence" value="ECO:0007669"/>
    <property type="project" value="UniProtKB-KW"/>
</dbReference>
<proteinExistence type="predicted"/>
<evidence type="ECO:0000313" key="7">
    <source>
        <dbReference type="EMBL" id="OMJ92569.1"/>
    </source>
</evidence>
<reference evidence="7 8" key="1">
    <citation type="submission" date="2016-11" db="EMBL/GenBank/DDBJ databases">
        <title>The macronuclear genome of Stentor coeruleus: a giant cell with tiny introns.</title>
        <authorList>
            <person name="Slabodnick M."/>
            <person name="Ruby J.G."/>
            <person name="Reiff S.B."/>
            <person name="Swart E.C."/>
            <person name="Gosai S."/>
            <person name="Prabakaran S."/>
            <person name="Witkowska E."/>
            <person name="Larue G.E."/>
            <person name="Fisher S."/>
            <person name="Freeman R.M."/>
            <person name="Gunawardena J."/>
            <person name="Chu W."/>
            <person name="Stover N.A."/>
            <person name="Gregory B.D."/>
            <person name="Nowacki M."/>
            <person name="Derisi J."/>
            <person name="Roy S.W."/>
            <person name="Marshall W.F."/>
            <person name="Sood P."/>
        </authorList>
    </citation>
    <scope>NUCLEOTIDE SEQUENCE [LARGE SCALE GENOMIC DNA]</scope>
    <source>
        <strain evidence="7">WM001</strain>
    </source>
</reference>
<gene>
    <name evidence="7" type="ORF">SteCoe_4707</name>
</gene>
<keyword evidence="5" id="KW-1133">Transmembrane helix</keyword>
<evidence type="ECO:0000259" key="6">
    <source>
        <dbReference type="PROSITE" id="PS50089"/>
    </source>
</evidence>
<dbReference type="Proteomes" id="UP000187209">
    <property type="component" value="Unassembled WGS sequence"/>
</dbReference>
<dbReference type="AlphaFoldDB" id="A0A1R2CU68"/>
<dbReference type="InterPro" id="IPR013083">
    <property type="entry name" value="Znf_RING/FYVE/PHD"/>
</dbReference>
<keyword evidence="5" id="KW-0472">Membrane</keyword>
<organism evidence="7 8">
    <name type="scientific">Stentor coeruleus</name>
    <dbReference type="NCBI Taxonomy" id="5963"/>
    <lineage>
        <taxon>Eukaryota</taxon>
        <taxon>Sar</taxon>
        <taxon>Alveolata</taxon>
        <taxon>Ciliophora</taxon>
        <taxon>Postciliodesmatophora</taxon>
        <taxon>Heterotrichea</taxon>
        <taxon>Heterotrichida</taxon>
        <taxon>Stentoridae</taxon>
        <taxon>Stentor</taxon>
    </lineage>
</organism>
<feature type="domain" description="RING-type" evidence="6">
    <location>
        <begin position="10"/>
        <end position="52"/>
    </location>
</feature>
<evidence type="ECO:0000256" key="3">
    <source>
        <dbReference type="ARBA" id="ARBA00022833"/>
    </source>
</evidence>
<name>A0A1R2CU68_9CILI</name>
<keyword evidence="5" id="KW-0812">Transmembrane</keyword>
<keyword evidence="2 4" id="KW-0863">Zinc-finger</keyword>
<evidence type="ECO:0000256" key="2">
    <source>
        <dbReference type="ARBA" id="ARBA00022771"/>
    </source>
</evidence>
<sequence length="176" mass="20386">MIMDKEVITCKICKKLICRPVSTHCGHNYCLWCLKEFMRKCIGIKPKCFTCNENISGAYEINKLAESILEHAFPEEYSQRLNEPAIKIEISKYYLWKVSILKTIGTVSVIILPVLSIGLLFKYAKKFPRIFFKLIKIGMKIGTYKSTSFIWQIVWTIMHMIVKYLEATSVLSNITS</sequence>
<dbReference type="SUPFAM" id="SSF57850">
    <property type="entry name" value="RING/U-box"/>
    <property type="match status" value="1"/>
</dbReference>
<evidence type="ECO:0000256" key="1">
    <source>
        <dbReference type="ARBA" id="ARBA00022723"/>
    </source>
</evidence>
<keyword evidence="1" id="KW-0479">Metal-binding</keyword>
<feature type="transmembrane region" description="Helical" evidence="5">
    <location>
        <begin position="100"/>
        <end position="121"/>
    </location>
</feature>